<proteinExistence type="predicted"/>
<name>A0A820QI57_9BILA</name>
<dbReference type="AlphaFoldDB" id="A0A820QI57"/>
<dbReference type="Proteomes" id="UP000663881">
    <property type="component" value="Unassembled WGS sequence"/>
</dbReference>
<evidence type="ECO:0000313" key="2">
    <source>
        <dbReference type="Proteomes" id="UP000663881"/>
    </source>
</evidence>
<sequence>VGIKCLETAVYGLCKRIEFFSTSILYSDSQTEIIQNNYVDAAKQLLEIAQNMTQTILAVVETRN</sequence>
<organism evidence="1 2">
    <name type="scientific">Adineta steineri</name>
    <dbReference type="NCBI Taxonomy" id="433720"/>
    <lineage>
        <taxon>Eukaryota</taxon>
        <taxon>Metazoa</taxon>
        <taxon>Spiralia</taxon>
        <taxon>Gnathifera</taxon>
        <taxon>Rotifera</taxon>
        <taxon>Eurotatoria</taxon>
        <taxon>Bdelloidea</taxon>
        <taxon>Adinetida</taxon>
        <taxon>Adinetidae</taxon>
        <taxon>Adineta</taxon>
    </lineage>
</organism>
<reference evidence="1" key="1">
    <citation type="submission" date="2021-02" db="EMBL/GenBank/DDBJ databases">
        <authorList>
            <person name="Nowell W R."/>
        </authorList>
    </citation>
    <scope>NUCLEOTIDE SEQUENCE</scope>
</reference>
<accession>A0A820QI57</accession>
<gene>
    <name evidence="1" type="ORF">OKA104_LOCUS52638</name>
</gene>
<dbReference type="EMBL" id="CAJOAY010031029">
    <property type="protein sequence ID" value="CAF4423137.1"/>
    <property type="molecule type" value="Genomic_DNA"/>
</dbReference>
<protein>
    <submittedName>
        <fullName evidence="1">Uncharacterized protein</fullName>
    </submittedName>
</protein>
<comment type="caution">
    <text evidence="1">The sequence shown here is derived from an EMBL/GenBank/DDBJ whole genome shotgun (WGS) entry which is preliminary data.</text>
</comment>
<feature type="non-terminal residue" evidence="1">
    <location>
        <position position="64"/>
    </location>
</feature>
<evidence type="ECO:0000313" key="1">
    <source>
        <dbReference type="EMBL" id="CAF4423137.1"/>
    </source>
</evidence>